<sequence length="65" mass="7361">MQRTRRDIHKVVKTAIEVSLTRRLVGNARHIDGYHTNRTGRFPATEEAARLLAQLAQVKAQATTH</sequence>
<comment type="caution">
    <text evidence="1">The sequence shown here is derived from an EMBL/GenBank/DDBJ whole genome shotgun (WGS) entry which is preliminary data.</text>
</comment>
<dbReference type="AlphaFoldDB" id="A0A645E4C0"/>
<evidence type="ECO:0000313" key="1">
    <source>
        <dbReference type="EMBL" id="MPM96421.1"/>
    </source>
</evidence>
<reference evidence="1" key="1">
    <citation type="submission" date="2019-08" db="EMBL/GenBank/DDBJ databases">
        <authorList>
            <person name="Kucharzyk K."/>
            <person name="Murdoch R.W."/>
            <person name="Higgins S."/>
            <person name="Loffler F."/>
        </authorList>
    </citation>
    <scope>NUCLEOTIDE SEQUENCE</scope>
</reference>
<accession>A0A645E4C0</accession>
<dbReference type="EMBL" id="VSSQ01042801">
    <property type="protein sequence ID" value="MPM96421.1"/>
    <property type="molecule type" value="Genomic_DNA"/>
</dbReference>
<proteinExistence type="predicted"/>
<protein>
    <submittedName>
        <fullName evidence="1">Uncharacterized protein</fullName>
    </submittedName>
</protein>
<gene>
    <name evidence="1" type="ORF">SDC9_143584</name>
</gene>
<name>A0A645E4C0_9ZZZZ</name>
<organism evidence="1">
    <name type="scientific">bioreactor metagenome</name>
    <dbReference type="NCBI Taxonomy" id="1076179"/>
    <lineage>
        <taxon>unclassified sequences</taxon>
        <taxon>metagenomes</taxon>
        <taxon>ecological metagenomes</taxon>
    </lineage>
</organism>